<sequence length="156" mass="17175">MSSHTFVAHRAAFNAPLTSRSLRSPLTKGPQKRQLICAQAGKNLSLHINETTVSFPLETSKAQEITSALNELLQTFKDKQAAERPKRWKPMEFRHKGNGEGELALLELFCNPNAYSTAFDAKILVTMKTAGGISVTTEGRLSAIKSDIDAFAEQQK</sequence>
<dbReference type="EMBL" id="CAXHTA020000004">
    <property type="protein sequence ID" value="CAL5220511.1"/>
    <property type="molecule type" value="Genomic_DNA"/>
</dbReference>
<evidence type="ECO:0000313" key="1">
    <source>
        <dbReference type="EMBL" id="CAL5220511.1"/>
    </source>
</evidence>
<gene>
    <name evidence="1" type="primary">g2543</name>
    <name evidence="1" type="ORF">VP750_LOCUS2170</name>
</gene>
<accession>A0ABP1FMB2</accession>
<dbReference type="Proteomes" id="UP001497392">
    <property type="component" value="Unassembled WGS sequence"/>
</dbReference>
<comment type="caution">
    <text evidence="1">The sequence shown here is derived from an EMBL/GenBank/DDBJ whole genome shotgun (WGS) entry which is preliminary data.</text>
</comment>
<keyword evidence="2" id="KW-1185">Reference proteome</keyword>
<protein>
    <submittedName>
        <fullName evidence="1">G2543 protein</fullName>
    </submittedName>
</protein>
<proteinExistence type="predicted"/>
<name>A0ABP1FMB2_9CHLO</name>
<reference evidence="1 2" key="1">
    <citation type="submission" date="2024-06" db="EMBL/GenBank/DDBJ databases">
        <authorList>
            <person name="Kraege A."/>
            <person name="Thomma B."/>
        </authorList>
    </citation>
    <scope>NUCLEOTIDE SEQUENCE [LARGE SCALE GENOMIC DNA]</scope>
</reference>
<organism evidence="1 2">
    <name type="scientific">Coccomyxa viridis</name>
    <dbReference type="NCBI Taxonomy" id="1274662"/>
    <lineage>
        <taxon>Eukaryota</taxon>
        <taxon>Viridiplantae</taxon>
        <taxon>Chlorophyta</taxon>
        <taxon>core chlorophytes</taxon>
        <taxon>Trebouxiophyceae</taxon>
        <taxon>Trebouxiophyceae incertae sedis</taxon>
        <taxon>Coccomyxaceae</taxon>
        <taxon>Coccomyxa</taxon>
    </lineage>
</organism>
<evidence type="ECO:0000313" key="2">
    <source>
        <dbReference type="Proteomes" id="UP001497392"/>
    </source>
</evidence>